<dbReference type="Gramene" id="OMP12329">
    <property type="protein sequence ID" value="OMP12329"/>
    <property type="gene ID" value="CCACVL1_00037"/>
</dbReference>
<comment type="caution">
    <text evidence="1">The sequence shown here is derived from an EMBL/GenBank/DDBJ whole genome shotgun (WGS) entry which is preliminary data.</text>
</comment>
<name>A0A1R3KZ85_COCAP</name>
<dbReference type="Proteomes" id="UP000188268">
    <property type="component" value="Unassembled WGS sequence"/>
</dbReference>
<accession>A0A1R3KZ85</accession>
<dbReference type="EMBL" id="AWWV01000130">
    <property type="protein sequence ID" value="OMP12329.1"/>
    <property type="molecule type" value="Genomic_DNA"/>
</dbReference>
<protein>
    <submittedName>
        <fullName evidence="1">Uncharacterized protein</fullName>
    </submittedName>
</protein>
<evidence type="ECO:0000313" key="1">
    <source>
        <dbReference type="EMBL" id="OMP12329.1"/>
    </source>
</evidence>
<keyword evidence="2" id="KW-1185">Reference proteome</keyword>
<sequence length="24" mass="2742">MILRTMRVENNDAHGQSAMDLILI</sequence>
<proteinExistence type="predicted"/>
<gene>
    <name evidence="1" type="ORF">CCACVL1_00037</name>
</gene>
<dbReference type="AlphaFoldDB" id="A0A1R3KZ85"/>
<evidence type="ECO:0000313" key="2">
    <source>
        <dbReference type="Proteomes" id="UP000188268"/>
    </source>
</evidence>
<organism evidence="1 2">
    <name type="scientific">Corchorus capsularis</name>
    <name type="common">Jute</name>
    <dbReference type="NCBI Taxonomy" id="210143"/>
    <lineage>
        <taxon>Eukaryota</taxon>
        <taxon>Viridiplantae</taxon>
        <taxon>Streptophyta</taxon>
        <taxon>Embryophyta</taxon>
        <taxon>Tracheophyta</taxon>
        <taxon>Spermatophyta</taxon>
        <taxon>Magnoliopsida</taxon>
        <taxon>eudicotyledons</taxon>
        <taxon>Gunneridae</taxon>
        <taxon>Pentapetalae</taxon>
        <taxon>rosids</taxon>
        <taxon>malvids</taxon>
        <taxon>Malvales</taxon>
        <taxon>Malvaceae</taxon>
        <taxon>Grewioideae</taxon>
        <taxon>Apeibeae</taxon>
        <taxon>Corchorus</taxon>
    </lineage>
</organism>
<reference evidence="1 2" key="1">
    <citation type="submission" date="2013-09" db="EMBL/GenBank/DDBJ databases">
        <title>Corchorus capsularis genome sequencing.</title>
        <authorList>
            <person name="Alam M."/>
            <person name="Haque M.S."/>
            <person name="Islam M.S."/>
            <person name="Emdad E.M."/>
            <person name="Islam M.M."/>
            <person name="Ahmed B."/>
            <person name="Halim A."/>
            <person name="Hossen Q.M.M."/>
            <person name="Hossain M.Z."/>
            <person name="Ahmed R."/>
            <person name="Khan M.M."/>
            <person name="Islam R."/>
            <person name="Rashid M.M."/>
            <person name="Khan S.A."/>
            <person name="Rahman M.S."/>
            <person name="Alam M."/>
        </authorList>
    </citation>
    <scope>NUCLEOTIDE SEQUENCE [LARGE SCALE GENOMIC DNA]</scope>
    <source>
        <strain evidence="2">cv. CVL-1</strain>
        <tissue evidence="1">Whole seedling</tissue>
    </source>
</reference>